<evidence type="ECO:0000256" key="2">
    <source>
        <dbReference type="ARBA" id="ARBA00023002"/>
    </source>
</evidence>
<dbReference type="SUPFAM" id="SSF51735">
    <property type="entry name" value="NAD(P)-binding Rossmann-fold domains"/>
    <property type="match status" value="1"/>
</dbReference>
<dbReference type="PANTHER" id="PTHR24321">
    <property type="entry name" value="DEHYDROGENASES, SHORT CHAIN"/>
    <property type="match status" value="1"/>
</dbReference>
<dbReference type="InterPro" id="IPR020904">
    <property type="entry name" value="Sc_DH/Rdtase_CS"/>
</dbReference>
<evidence type="ECO:0000313" key="3">
    <source>
        <dbReference type="EMBL" id="RFT15788.1"/>
    </source>
</evidence>
<dbReference type="GO" id="GO:0016491">
    <property type="term" value="F:oxidoreductase activity"/>
    <property type="evidence" value="ECO:0007669"/>
    <property type="project" value="UniProtKB-KW"/>
</dbReference>
<dbReference type="EMBL" id="QUAH01000006">
    <property type="protein sequence ID" value="RFT15788.1"/>
    <property type="molecule type" value="Genomic_DNA"/>
</dbReference>
<dbReference type="PANTHER" id="PTHR24321:SF8">
    <property type="entry name" value="ESTRADIOL 17-BETA-DEHYDROGENASE 8-RELATED"/>
    <property type="match status" value="1"/>
</dbReference>
<evidence type="ECO:0000256" key="1">
    <source>
        <dbReference type="ARBA" id="ARBA00006484"/>
    </source>
</evidence>
<gene>
    <name evidence="3" type="ORF">OP8BY_2186</name>
</gene>
<dbReference type="FunFam" id="3.40.50.720:FF:000084">
    <property type="entry name" value="Short-chain dehydrogenase reductase"/>
    <property type="match status" value="1"/>
</dbReference>
<protein>
    <submittedName>
        <fullName evidence="3">3-oxoacyl-[acyl-carrier protein] reductase</fullName>
    </submittedName>
</protein>
<sequence>MEFLSISEFMHKTAVVTGAAQGIGLVTTMGLLRNGARVMALDRDEEAISDALTDFLGGFSGRVEFLECDLSDPRQIEETCLKILERANKIDVLVNNAGIGNWKKLEERTIAEWDEVINVNLRAPYLMVRYLLPGLLEGAAVVNIASTRALMSEADTEPYSASKGGLLALTHSLAVSLAPKKIRVNAISPGWIEVSTYKKRKERKIPVLREIDHLQHPAGRVGKPEDVANAVLFLCSSLSGFITGTNLVVDGGMTVKMIFAE</sequence>
<keyword evidence="2" id="KW-0560">Oxidoreductase</keyword>
<reference evidence="3 4" key="1">
    <citation type="submission" date="2018-08" db="EMBL/GenBank/DDBJ databases">
        <title>Genome analysis of the thermophilic bacterium of the candidate phylum Aminicenantes from deep subsurface aquifer revealed its physiology and ecological role.</title>
        <authorList>
            <person name="Kadnikov V.V."/>
            <person name="Mardanov A.V."/>
            <person name="Beletsky A.V."/>
            <person name="Karnachuk O.V."/>
            <person name="Ravin N.V."/>
        </authorList>
    </citation>
    <scope>NUCLEOTIDE SEQUENCE [LARGE SCALE GENOMIC DNA]</scope>
    <source>
        <strain evidence="3">BY38</strain>
    </source>
</reference>
<proteinExistence type="inferred from homology"/>
<accession>A0A3E2BM32</accession>
<name>A0A3E2BM32_9BACT</name>
<dbReference type="Proteomes" id="UP000257323">
    <property type="component" value="Unassembled WGS sequence"/>
</dbReference>
<comment type="caution">
    <text evidence="3">The sequence shown here is derived from an EMBL/GenBank/DDBJ whole genome shotgun (WGS) entry which is preliminary data.</text>
</comment>
<comment type="similarity">
    <text evidence="1">Belongs to the short-chain dehydrogenases/reductases (SDR) family.</text>
</comment>
<dbReference type="PROSITE" id="PS00061">
    <property type="entry name" value="ADH_SHORT"/>
    <property type="match status" value="1"/>
</dbReference>
<dbReference type="InterPro" id="IPR002347">
    <property type="entry name" value="SDR_fam"/>
</dbReference>
<dbReference type="PRINTS" id="PR00081">
    <property type="entry name" value="GDHRDH"/>
</dbReference>
<dbReference type="AlphaFoldDB" id="A0A3E2BM32"/>
<dbReference type="Gene3D" id="3.40.50.720">
    <property type="entry name" value="NAD(P)-binding Rossmann-like Domain"/>
    <property type="match status" value="1"/>
</dbReference>
<evidence type="ECO:0000313" key="4">
    <source>
        <dbReference type="Proteomes" id="UP000257323"/>
    </source>
</evidence>
<organism evidence="3 4">
    <name type="scientific">Candidatus Saccharicenans subterraneus</name>
    <dbReference type="NCBI Taxonomy" id="2508984"/>
    <lineage>
        <taxon>Bacteria</taxon>
        <taxon>Candidatus Aminicenantota</taxon>
        <taxon>Candidatus Aminicenantia</taxon>
        <taxon>Candidatus Aminicenantales</taxon>
        <taxon>Candidatus Saccharicenantaceae</taxon>
        <taxon>Candidatus Saccharicenans</taxon>
    </lineage>
</organism>
<dbReference type="Pfam" id="PF13561">
    <property type="entry name" value="adh_short_C2"/>
    <property type="match status" value="1"/>
</dbReference>
<dbReference type="InterPro" id="IPR036291">
    <property type="entry name" value="NAD(P)-bd_dom_sf"/>
</dbReference>
<dbReference type="PRINTS" id="PR00080">
    <property type="entry name" value="SDRFAMILY"/>
</dbReference>